<keyword evidence="2" id="KW-1133">Transmembrane helix</keyword>
<feature type="transmembrane region" description="Helical" evidence="2">
    <location>
        <begin position="37"/>
        <end position="58"/>
    </location>
</feature>
<dbReference type="AlphaFoldDB" id="I4BC98"/>
<dbReference type="Proteomes" id="UP000006057">
    <property type="component" value="Chromosome"/>
</dbReference>
<keyword evidence="2" id="KW-0812">Transmembrane</keyword>
<evidence type="ECO:0000256" key="1">
    <source>
        <dbReference type="SAM" id="MobiDB-lite"/>
    </source>
</evidence>
<keyword evidence="2" id="KW-0472">Membrane</keyword>
<gene>
    <name evidence="3" type="ordered locus">Mycch_0078</name>
</gene>
<evidence type="ECO:0000256" key="2">
    <source>
        <dbReference type="SAM" id="Phobius"/>
    </source>
</evidence>
<dbReference type="EMBL" id="CP003053">
    <property type="protein sequence ID" value="AFM14905.1"/>
    <property type="molecule type" value="Genomic_DNA"/>
</dbReference>
<feature type="region of interest" description="Disordered" evidence="1">
    <location>
        <begin position="1"/>
        <end position="28"/>
    </location>
</feature>
<reference evidence="3 4" key="1">
    <citation type="submission" date="2012-06" db="EMBL/GenBank/DDBJ databases">
        <title>Complete sequence of chromosome of Mycobacterium chubuense NBB4.</title>
        <authorList>
            <consortium name="US DOE Joint Genome Institute"/>
            <person name="Lucas S."/>
            <person name="Han J."/>
            <person name="Lapidus A."/>
            <person name="Cheng J.-F."/>
            <person name="Goodwin L."/>
            <person name="Pitluck S."/>
            <person name="Peters L."/>
            <person name="Mikhailova N."/>
            <person name="Teshima H."/>
            <person name="Detter J.C."/>
            <person name="Han C."/>
            <person name="Tapia R."/>
            <person name="Land M."/>
            <person name="Hauser L."/>
            <person name="Kyrpides N."/>
            <person name="Ivanova N."/>
            <person name="Pagani I."/>
            <person name="Mattes T."/>
            <person name="Holmes A."/>
            <person name="Rutledge P."/>
            <person name="Paulsen I."/>
            <person name="Coleman N."/>
            <person name="Woyke T."/>
        </authorList>
    </citation>
    <scope>NUCLEOTIDE SEQUENCE [LARGE SCALE GENOMIC DNA]</scope>
    <source>
        <strain evidence="3 4">NBB4</strain>
    </source>
</reference>
<feature type="compositionally biased region" description="Low complexity" evidence="1">
    <location>
        <begin position="59"/>
        <end position="76"/>
    </location>
</feature>
<protein>
    <submittedName>
        <fullName evidence="3">Uncharacterized protein</fullName>
    </submittedName>
</protein>
<sequence length="363" mass="38545">MTAPPPGQWPPPPQGPPPQWGPPPPPVQPKVGNRAKWVLGGLALVVVVVLTVVTTLLFTRGGPGSSTPSASAPTTSLDTSDIASADDRGPAGIITEEPTCAAWGPINDKLGAEQRRGWDKRDPSIPGSAWSSEQRAEYAEIARAMRSAADRIVSLAIRTPHRVIRELYEQVIAYSRKYADAIPSYEPRDDHLALVAVSASATLVWLCAAIDYGSATARAPLIVQGTPPLQFAKPAGPEKSQPFMSTPSPVCSDWASMVSQFTADTDAWAAGTDPNVPAASWSPQQQSLFTSVVSAMQHNADEVDQLGIRSRNPILEDFASTAAQYRRAFVQAVPTYQPADNYLDSTASQLLAVVDQACKAAGA</sequence>
<dbReference type="eggNOG" id="ENOG5031FPI">
    <property type="taxonomic scope" value="Bacteria"/>
</dbReference>
<feature type="region of interest" description="Disordered" evidence="1">
    <location>
        <begin position="59"/>
        <end position="91"/>
    </location>
</feature>
<evidence type="ECO:0000313" key="4">
    <source>
        <dbReference type="Proteomes" id="UP000006057"/>
    </source>
</evidence>
<accession>I4BC98</accession>
<dbReference type="HOGENOM" id="CLU_844186_0_0_11"/>
<proteinExistence type="predicted"/>
<name>I4BC98_MYCCN</name>
<dbReference type="STRING" id="710421.Mycch_0078"/>
<organism evidence="3 4">
    <name type="scientific">Mycolicibacterium chubuense (strain NBB4)</name>
    <name type="common">Mycobacterium chubuense</name>
    <dbReference type="NCBI Taxonomy" id="710421"/>
    <lineage>
        <taxon>Bacteria</taxon>
        <taxon>Bacillati</taxon>
        <taxon>Actinomycetota</taxon>
        <taxon>Actinomycetes</taxon>
        <taxon>Mycobacteriales</taxon>
        <taxon>Mycobacteriaceae</taxon>
        <taxon>Mycolicibacterium</taxon>
    </lineage>
</organism>
<dbReference type="KEGG" id="mcb:Mycch_0078"/>
<evidence type="ECO:0000313" key="3">
    <source>
        <dbReference type="EMBL" id="AFM14905.1"/>
    </source>
</evidence>
<keyword evidence="4" id="KW-1185">Reference proteome</keyword>